<dbReference type="Proteomes" id="UP000763557">
    <property type="component" value="Unassembled WGS sequence"/>
</dbReference>
<evidence type="ECO:0000259" key="2">
    <source>
        <dbReference type="SMART" id="SM00507"/>
    </source>
</evidence>
<feature type="domain" description="HNH nuclease" evidence="2">
    <location>
        <begin position="338"/>
        <end position="390"/>
    </location>
</feature>
<dbReference type="CDD" id="cd00085">
    <property type="entry name" value="HNHc"/>
    <property type="match status" value="1"/>
</dbReference>
<gene>
    <name evidence="3" type="ORF">GC106_38430</name>
</gene>
<keyword evidence="4" id="KW-1185">Reference proteome</keyword>
<dbReference type="InterPro" id="IPR002711">
    <property type="entry name" value="HNH"/>
</dbReference>
<name>A0ABX2F602_9PSEU</name>
<reference evidence="3 4" key="1">
    <citation type="submission" date="2020-01" db="EMBL/GenBank/DDBJ databases">
        <title>Kibdelosporangium persica a novel Actinomycetes from a hot desert in Iran.</title>
        <authorList>
            <person name="Safaei N."/>
            <person name="Zaburannyi N."/>
            <person name="Mueller R."/>
            <person name="Wink J."/>
        </authorList>
    </citation>
    <scope>NUCLEOTIDE SEQUENCE [LARGE SCALE GENOMIC DNA]</scope>
    <source>
        <strain evidence="3 4">4NS15</strain>
    </source>
</reference>
<evidence type="ECO:0000313" key="4">
    <source>
        <dbReference type="Proteomes" id="UP000763557"/>
    </source>
</evidence>
<dbReference type="EMBL" id="JAAATY010000011">
    <property type="protein sequence ID" value="NRN66618.1"/>
    <property type="molecule type" value="Genomic_DNA"/>
</dbReference>
<accession>A0ABX2F602</accession>
<dbReference type="GO" id="GO:0004519">
    <property type="term" value="F:endonuclease activity"/>
    <property type="evidence" value="ECO:0007669"/>
    <property type="project" value="UniProtKB-KW"/>
</dbReference>
<protein>
    <submittedName>
        <fullName evidence="3">HNH endonuclease</fullName>
    </submittedName>
</protein>
<organism evidence="3 4">
    <name type="scientific">Kibdelosporangium persicum</name>
    <dbReference type="NCBI Taxonomy" id="2698649"/>
    <lineage>
        <taxon>Bacteria</taxon>
        <taxon>Bacillati</taxon>
        <taxon>Actinomycetota</taxon>
        <taxon>Actinomycetes</taxon>
        <taxon>Pseudonocardiales</taxon>
        <taxon>Pseudonocardiaceae</taxon>
        <taxon>Kibdelosporangium</taxon>
    </lineage>
</organism>
<evidence type="ECO:0000256" key="1">
    <source>
        <dbReference type="ARBA" id="ARBA00023450"/>
    </source>
</evidence>
<dbReference type="InterPro" id="IPR003615">
    <property type="entry name" value="HNH_nuc"/>
</dbReference>
<dbReference type="Gene3D" id="1.10.30.50">
    <property type="match status" value="1"/>
</dbReference>
<evidence type="ECO:0000313" key="3">
    <source>
        <dbReference type="EMBL" id="NRN66618.1"/>
    </source>
</evidence>
<keyword evidence="3" id="KW-0255">Endonuclease</keyword>
<comment type="similarity">
    <text evidence="1">Belongs to the Rv1128c/1148c/1588c/1702c/1945/3466 family.</text>
</comment>
<proteinExistence type="inferred from homology"/>
<dbReference type="SMART" id="SM00507">
    <property type="entry name" value="HNHc"/>
    <property type="match status" value="1"/>
</dbReference>
<keyword evidence="3" id="KW-0378">Hydrolase</keyword>
<dbReference type="Pfam" id="PF02720">
    <property type="entry name" value="DUF222"/>
    <property type="match status" value="1"/>
</dbReference>
<dbReference type="InterPro" id="IPR003870">
    <property type="entry name" value="DUF222"/>
</dbReference>
<dbReference type="Pfam" id="PF01844">
    <property type="entry name" value="HNH"/>
    <property type="match status" value="1"/>
</dbReference>
<comment type="caution">
    <text evidence="3">The sequence shown here is derived from an EMBL/GenBank/DDBJ whole genome shotgun (WGS) entry which is preliminary data.</text>
</comment>
<sequence length="436" mass="48113">MSPYRVIVLVFEDFHVLPAYPGRMGQIASTPLWQLGNRDLVARLTDVHKRILRDYAEYFAILSEVDGRGTAYELGYSNTAALLVHTQNISRSEANQRIAQATALHDVKTPTGAVIEASLPLTAKKLAAGEITVGQVEVIRKFVGSLDHVEPEKVAVAEELMVERAAEDDPNALARYGERWVRDIVDPDGAAPDDDEPQRPERELRRHIFRDGRMEFKGRLDAETAALFDALLAPFEKREADDTRGYAERGGDAFADVLQKAANCPDLPTHNGYKTEVAFTISMDELAKSVDERVLPGSRLTASEARRIACDAHVLPAVMGGDSKPLDVAVPAYVVPAHIRRGLVLRDRGCAFPGCDRPASVCHSHHITSWLRGGPTALGNLVLLCGQHHRLIHRSEWEVKLDGGIAWFTPPDYVDPVRTPRRNHLHSGNSKFVGAK</sequence>
<keyword evidence="3" id="KW-0540">Nuclease</keyword>